<accession>A0A9P8Y1H7</accession>
<evidence type="ECO:0000256" key="1">
    <source>
        <dbReference type="SAM" id="MobiDB-lite"/>
    </source>
</evidence>
<dbReference type="RefSeq" id="XP_046008635.1">
    <property type="nucleotide sequence ID" value="XM_046148727.1"/>
</dbReference>
<protein>
    <recommendedName>
        <fullName evidence="4">BZIP domain-containing protein</fullName>
    </recommendedName>
</protein>
<comment type="caution">
    <text evidence="2">The sequence shown here is derived from an EMBL/GenBank/DDBJ whole genome shotgun (WGS) entry which is preliminary data.</text>
</comment>
<dbReference type="PANTHER" id="PTHR42070">
    <property type="entry name" value="FILAMENT ASSOCIATED PROTEIN, PUTATIVE (AFU_ORTHOLOGUE AFUA_8G06630)-RELATED"/>
    <property type="match status" value="1"/>
</dbReference>
<dbReference type="AlphaFoldDB" id="A0A9P8Y1H7"/>
<dbReference type="EMBL" id="JAGTJQ010000009">
    <property type="protein sequence ID" value="KAH7025087.1"/>
    <property type="molecule type" value="Genomic_DNA"/>
</dbReference>
<proteinExistence type="predicted"/>
<name>A0A9P8Y1H7_9PEZI</name>
<dbReference type="Proteomes" id="UP000756346">
    <property type="component" value="Unassembled WGS sequence"/>
</dbReference>
<reference evidence="2" key="1">
    <citation type="journal article" date="2021" name="Nat. Commun.">
        <title>Genetic determinants of endophytism in the Arabidopsis root mycobiome.</title>
        <authorList>
            <person name="Mesny F."/>
            <person name="Miyauchi S."/>
            <person name="Thiergart T."/>
            <person name="Pickel B."/>
            <person name="Atanasova L."/>
            <person name="Karlsson M."/>
            <person name="Huettel B."/>
            <person name="Barry K.W."/>
            <person name="Haridas S."/>
            <person name="Chen C."/>
            <person name="Bauer D."/>
            <person name="Andreopoulos W."/>
            <person name="Pangilinan J."/>
            <person name="LaButti K."/>
            <person name="Riley R."/>
            <person name="Lipzen A."/>
            <person name="Clum A."/>
            <person name="Drula E."/>
            <person name="Henrissat B."/>
            <person name="Kohler A."/>
            <person name="Grigoriev I.V."/>
            <person name="Martin F.M."/>
            <person name="Hacquard S."/>
        </authorList>
    </citation>
    <scope>NUCLEOTIDE SEQUENCE</scope>
    <source>
        <strain evidence="2">MPI-CAGE-CH-0230</strain>
    </source>
</reference>
<gene>
    <name evidence="2" type="ORF">B0I36DRAFT_165976</name>
</gene>
<feature type="region of interest" description="Disordered" evidence="1">
    <location>
        <begin position="134"/>
        <end position="210"/>
    </location>
</feature>
<sequence length="320" mass="34332">MRAPCRGILPRRNMVNDMIVASKSKSDNAKTSRLTLNKRRYRARQKEYVSDLERKITEAREQGISATIEVQLAARKVIAENERLRELLLLTGFDSSEVELWAKEEKPGYDPHGSSSEPCLRVMRKAQMFAASMSVSHSREDPDTANRTALPCPNHGEPLNDHGEQSSDLADVAPKTTTTLPPVNAMGSSSHSSSSACSHSESRGGGPPTCTSAPTAYASCKAKQLGPCKLVSRLAENPMADLTQIAVAPTSGGTAPRETEDDGGGVECGKAYTLLMRYATSEEKIESVARALEGGCTSTEGGGCAVKKDTIWKALDELCG</sequence>
<keyword evidence="3" id="KW-1185">Reference proteome</keyword>
<dbReference type="CDD" id="cd14688">
    <property type="entry name" value="bZIP_YAP"/>
    <property type="match status" value="1"/>
</dbReference>
<feature type="compositionally biased region" description="Low complexity" evidence="1">
    <location>
        <begin position="188"/>
        <end position="199"/>
    </location>
</feature>
<evidence type="ECO:0008006" key="4">
    <source>
        <dbReference type="Google" id="ProtNLM"/>
    </source>
</evidence>
<evidence type="ECO:0000313" key="3">
    <source>
        <dbReference type="Proteomes" id="UP000756346"/>
    </source>
</evidence>
<dbReference type="PANTHER" id="PTHR42070:SF1">
    <property type="entry name" value="FILAMENT ASSOCIATED PROTEIN, PUTATIVE (AFU_ORTHOLOGUE AFUA_8G06630)-RELATED"/>
    <property type="match status" value="1"/>
</dbReference>
<dbReference type="OrthoDB" id="4505928at2759"/>
<organism evidence="2 3">
    <name type="scientific">Microdochium trichocladiopsis</name>
    <dbReference type="NCBI Taxonomy" id="1682393"/>
    <lineage>
        <taxon>Eukaryota</taxon>
        <taxon>Fungi</taxon>
        <taxon>Dikarya</taxon>
        <taxon>Ascomycota</taxon>
        <taxon>Pezizomycotina</taxon>
        <taxon>Sordariomycetes</taxon>
        <taxon>Xylariomycetidae</taxon>
        <taxon>Xylariales</taxon>
        <taxon>Microdochiaceae</taxon>
        <taxon>Microdochium</taxon>
    </lineage>
</organism>
<evidence type="ECO:0000313" key="2">
    <source>
        <dbReference type="EMBL" id="KAH7025087.1"/>
    </source>
</evidence>
<dbReference type="GeneID" id="70178273"/>